<evidence type="ECO:0000313" key="2">
    <source>
        <dbReference type="EMBL" id="KAG0590653.1"/>
    </source>
</evidence>
<protein>
    <submittedName>
        <fullName evidence="2">Uncharacterized protein</fullName>
    </submittedName>
</protein>
<organism evidence="2 3">
    <name type="scientific">Ceratodon purpureus</name>
    <name type="common">Fire moss</name>
    <name type="synonym">Dicranum purpureum</name>
    <dbReference type="NCBI Taxonomy" id="3225"/>
    <lineage>
        <taxon>Eukaryota</taxon>
        <taxon>Viridiplantae</taxon>
        <taxon>Streptophyta</taxon>
        <taxon>Embryophyta</taxon>
        <taxon>Bryophyta</taxon>
        <taxon>Bryophytina</taxon>
        <taxon>Bryopsida</taxon>
        <taxon>Dicranidae</taxon>
        <taxon>Pseudoditrichales</taxon>
        <taxon>Ditrichaceae</taxon>
        <taxon>Ceratodon</taxon>
    </lineage>
</organism>
<evidence type="ECO:0000313" key="1">
    <source>
        <dbReference type="EMBL" id="KAG0566013.1"/>
    </source>
</evidence>
<proteinExistence type="predicted"/>
<dbReference type="EMBL" id="CM026421">
    <property type="protein sequence ID" value="KAG0590653.1"/>
    <property type="molecule type" value="Genomic_DNA"/>
</dbReference>
<reference evidence="2" key="1">
    <citation type="submission" date="2020-06" db="EMBL/GenBank/DDBJ databases">
        <title>WGS assembly of Ceratodon purpureus strain R40.</title>
        <authorList>
            <person name="Carey S.B."/>
            <person name="Jenkins J."/>
            <person name="Shu S."/>
            <person name="Lovell J.T."/>
            <person name="Sreedasyam A."/>
            <person name="Maumus F."/>
            <person name="Tiley G.P."/>
            <person name="Fernandez-Pozo N."/>
            <person name="Barry K."/>
            <person name="Chen C."/>
            <person name="Wang M."/>
            <person name="Lipzen A."/>
            <person name="Daum C."/>
            <person name="Saski C.A."/>
            <person name="Payton A.C."/>
            <person name="Mcbreen J.C."/>
            <person name="Conrad R.E."/>
            <person name="Kollar L.M."/>
            <person name="Olsson S."/>
            <person name="Huttunen S."/>
            <person name="Landis J.B."/>
            <person name="Wickett N.J."/>
            <person name="Johnson M.G."/>
            <person name="Rensing S.A."/>
            <person name="Grimwood J."/>
            <person name="Schmutz J."/>
            <person name="Mcdaniel S.F."/>
        </authorList>
    </citation>
    <scope>NUCLEOTIDE SEQUENCE</scope>
    <source>
        <strain evidence="2">R40</strain>
    </source>
</reference>
<dbReference type="Proteomes" id="UP000822688">
    <property type="component" value="Chromosome 7"/>
</dbReference>
<keyword evidence="3" id="KW-1185">Reference proteome</keyword>
<dbReference type="EMBL" id="CM026428">
    <property type="protein sequence ID" value="KAG0566013.1"/>
    <property type="molecule type" value="Genomic_DNA"/>
</dbReference>
<evidence type="ECO:0000313" key="3">
    <source>
        <dbReference type="Proteomes" id="UP000822688"/>
    </source>
</evidence>
<dbReference type="Proteomes" id="UP000822688">
    <property type="component" value="Chromosome 1"/>
</dbReference>
<accession>A0A8T0J736</accession>
<name>A0A8T0J736_CERPU</name>
<gene>
    <name evidence="2" type="ORF">KC19_1G116900</name>
    <name evidence="1" type="ORF">KC19_7G031600</name>
</gene>
<sequence length="116" mass="13024">MPASGRSHGSQQRFHHSCLESKAVLSSTCGKTNYYSLLCLQNTRNTQSANVIRTLSKLQLIGRVFSLQPGFLESQNIFCFSCCPFSMPAKTFVSCKSQLLQNNENPQHFWQTCGLK</sequence>
<dbReference type="AlphaFoldDB" id="A0A8T0J736"/>
<comment type="caution">
    <text evidence="2">The sequence shown here is derived from an EMBL/GenBank/DDBJ whole genome shotgun (WGS) entry which is preliminary data.</text>
</comment>